<keyword evidence="2" id="KW-1185">Reference proteome</keyword>
<dbReference type="AlphaFoldDB" id="U2NXD6"/>
<sequence>MRHNVFDSMPSNIVYDKANVFADFLQTAGLYDSMKISEDNIQDLSSIC</sequence>
<evidence type="ECO:0000313" key="2">
    <source>
        <dbReference type="Proteomes" id="UP000016608"/>
    </source>
</evidence>
<dbReference type="HOGENOM" id="CLU_3152975_0_0_9"/>
<gene>
    <name evidence="1" type="ORF">HMPREF0373_02705</name>
</gene>
<accession>U2NXD6</accession>
<protein>
    <submittedName>
        <fullName evidence="1">Uncharacterized protein</fullName>
    </submittedName>
</protein>
<reference evidence="1 2" key="1">
    <citation type="submission" date="2013-06" db="EMBL/GenBank/DDBJ databases">
        <authorList>
            <person name="Weinstock G."/>
            <person name="Sodergren E."/>
            <person name="Lobos E.A."/>
            <person name="Fulton L."/>
            <person name="Fulton R."/>
            <person name="Courtney L."/>
            <person name="Fronick C."/>
            <person name="O'Laughlin M."/>
            <person name="Godfrey J."/>
            <person name="Wilson R.M."/>
            <person name="Miner T."/>
            <person name="Farmer C."/>
            <person name="Delehaunty K."/>
            <person name="Cordes M."/>
            <person name="Minx P."/>
            <person name="Tomlinson C."/>
            <person name="Chen J."/>
            <person name="Wollam A."/>
            <person name="Pepin K.H."/>
            <person name="Bhonagiri V."/>
            <person name="Zhang X."/>
            <person name="Warren W."/>
            <person name="Mitreva M."/>
            <person name="Mardis E.R."/>
            <person name="Wilson R.K."/>
        </authorList>
    </citation>
    <scope>NUCLEOTIDE SEQUENCE [LARGE SCALE GENOMIC DNA]</scope>
    <source>
        <strain evidence="1 2">ATCC 29099</strain>
    </source>
</reference>
<comment type="caution">
    <text evidence="1">The sequence shown here is derived from an EMBL/GenBank/DDBJ whole genome shotgun (WGS) entry which is preliminary data.</text>
</comment>
<name>U2NXD6_EUBRA</name>
<dbReference type="PATRIC" id="fig|1256908.3.peg.2488"/>
<organism evidence="1 2">
    <name type="scientific">Eubacterium ramulus ATCC 29099</name>
    <dbReference type="NCBI Taxonomy" id="1256908"/>
    <lineage>
        <taxon>Bacteria</taxon>
        <taxon>Bacillati</taxon>
        <taxon>Bacillota</taxon>
        <taxon>Clostridia</taxon>
        <taxon>Eubacteriales</taxon>
        <taxon>Eubacteriaceae</taxon>
        <taxon>Eubacterium</taxon>
    </lineage>
</organism>
<proteinExistence type="predicted"/>
<evidence type="ECO:0000313" key="1">
    <source>
        <dbReference type="EMBL" id="ERK42745.1"/>
    </source>
</evidence>
<dbReference type="Proteomes" id="UP000016608">
    <property type="component" value="Unassembled WGS sequence"/>
</dbReference>
<dbReference type="EMBL" id="AWVJ01000167">
    <property type="protein sequence ID" value="ERK42745.1"/>
    <property type="molecule type" value="Genomic_DNA"/>
</dbReference>